<gene>
    <name evidence="10" type="ORF">ACFQ2Z_11570</name>
</gene>
<evidence type="ECO:0000256" key="6">
    <source>
        <dbReference type="ARBA" id="ARBA00023277"/>
    </source>
</evidence>
<feature type="domain" description="Carbohydrate kinase FGGY N-terminal" evidence="8">
    <location>
        <begin position="6"/>
        <end position="243"/>
    </location>
</feature>
<comment type="caution">
    <text evidence="10">The sequence shown here is derived from an EMBL/GenBank/DDBJ whole genome shotgun (WGS) entry which is preliminary data.</text>
</comment>
<evidence type="ECO:0000259" key="8">
    <source>
        <dbReference type="Pfam" id="PF00370"/>
    </source>
</evidence>
<keyword evidence="4" id="KW-0067">ATP-binding</keyword>
<dbReference type="InterPro" id="IPR018483">
    <property type="entry name" value="Carb_kinase_FGGY_CS"/>
</dbReference>
<dbReference type="InterPro" id="IPR018485">
    <property type="entry name" value="FGGY_C"/>
</dbReference>
<keyword evidence="2" id="KW-0547">Nucleotide-binding</keyword>
<evidence type="ECO:0000256" key="2">
    <source>
        <dbReference type="ARBA" id="ARBA00022741"/>
    </source>
</evidence>
<dbReference type="Pfam" id="PF00370">
    <property type="entry name" value="FGGY_N"/>
    <property type="match status" value="1"/>
</dbReference>
<evidence type="ECO:0000256" key="4">
    <source>
        <dbReference type="ARBA" id="ARBA00022840"/>
    </source>
</evidence>
<dbReference type="PIRSF" id="PIRSF000538">
    <property type="entry name" value="GlpK"/>
    <property type="match status" value="1"/>
</dbReference>
<keyword evidence="3 7" id="KW-0418">Kinase</keyword>
<dbReference type="InterPro" id="IPR000577">
    <property type="entry name" value="Carb_kinase_FGGY"/>
</dbReference>
<keyword evidence="6" id="KW-0119">Carbohydrate metabolism</keyword>
<keyword evidence="11" id="KW-1185">Reference proteome</keyword>
<proteinExistence type="inferred from homology"/>
<name>A0ABW3SB25_9BACL</name>
<reference evidence="11" key="1">
    <citation type="journal article" date="2019" name="Int. J. Syst. Evol. Microbiol.">
        <title>The Global Catalogue of Microorganisms (GCM) 10K type strain sequencing project: providing services to taxonomists for standard genome sequencing and annotation.</title>
        <authorList>
            <consortium name="The Broad Institute Genomics Platform"/>
            <consortium name="The Broad Institute Genome Sequencing Center for Infectious Disease"/>
            <person name="Wu L."/>
            <person name="Ma J."/>
        </authorList>
    </citation>
    <scope>NUCLEOTIDE SEQUENCE [LARGE SCALE GENOMIC DNA]</scope>
    <source>
        <strain evidence="11">CCUG 48216</strain>
    </source>
</reference>
<dbReference type="CDD" id="cd07781">
    <property type="entry name" value="ASKHA_NBD_FGGY_L-RBK"/>
    <property type="match status" value="1"/>
</dbReference>
<dbReference type="PANTHER" id="PTHR43435">
    <property type="entry name" value="RIBULOKINASE"/>
    <property type="match status" value="1"/>
</dbReference>
<accession>A0ABW3SB25</accession>
<organism evidence="10 11">
    <name type="scientific">Paenibacillus timonensis</name>
    <dbReference type="NCBI Taxonomy" id="225915"/>
    <lineage>
        <taxon>Bacteria</taxon>
        <taxon>Bacillati</taxon>
        <taxon>Bacillota</taxon>
        <taxon>Bacilli</taxon>
        <taxon>Bacillales</taxon>
        <taxon>Paenibacillaceae</taxon>
        <taxon>Paenibacillus</taxon>
    </lineage>
</organism>
<comment type="similarity">
    <text evidence="7">Belongs to the FGGY kinase family.</text>
</comment>
<dbReference type="InterPro" id="IPR018484">
    <property type="entry name" value="FGGY_N"/>
</dbReference>
<dbReference type="EMBL" id="JBHTKZ010000019">
    <property type="protein sequence ID" value="MFD1182002.1"/>
    <property type="molecule type" value="Genomic_DNA"/>
</dbReference>
<evidence type="ECO:0000259" key="9">
    <source>
        <dbReference type="Pfam" id="PF02782"/>
    </source>
</evidence>
<evidence type="ECO:0000256" key="1">
    <source>
        <dbReference type="ARBA" id="ARBA00022679"/>
    </source>
</evidence>
<dbReference type="Gene3D" id="3.30.420.40">
    <property type="match status" value="2"/>
</dbReference>
<dbReference type="Pfam" id="PF02782">
    <property type="entry name" value="FGGY_C"/>
    <property type="match status" value="1"/>
</dbReference>
<dbReference type="PANTHER" id="PTHR43435:SF4">
    <property type="entry name" value="FGGY CARBOHYDRATE KINASE DOMAIN-CONTAINING PROTEIN"/>
    <property type="match status" value="1"/>
</dbReference>
<feature type="domain" description="Carbohydrate kinase FGGY C-terminal" evidence="9">
    <location>
        <begin position="253"/>
        <end position="445"/>
    </location>
</feature>
<evidence type="ECO:0000256" key="3">
    <source>
        <dbReference type="ARBA" id="ARBA00022777"/>
    </source>
</evidence>
<dbReference type="InterPro" id="IPR043129">
    <property type="entry name" value="ATPase_NBD"/>
</dbReference>
<sequence>MKRDVLIGIDGGTGSIRVGFYDLLGNSLGFAATEYRTSYLHTGWAEQSPEDWWNALKASLAKGMAETGITKERIIGISTATTSCSVVLSMLDGTPVRDCLIWMDVRASQEVNEIADKTGAKLSAEWMPGKLLWLKRHEKENYDKAEVFCEYQDWLTYRLTGIWSININNSCNWGYNARERAFAEDFYNAIGLEEAVSKFPGGHVYAVGDAIGTLTKEAADELGLGYHTLVAQGGIDSSIAILGMGVSEPGKLALITGSSNLAMSLTAEALFNEGSINTGPDHLLPGYYTSYRGQVSSGSILSWFRREFCRDLEDVEEGVFHYLNRQAAELEPGSEGLIVLDYWQGNRHPYLDSKVRGMFYGLSLNHTRAHMYRALMEGIAFGTENLLVQFRDSGFPVQEIHIAGGTSQSDVFMQIHADVSNVTVNVPQDRQAPCLGCAITVAVAAGVYPGLAEATQAMVKLEKVITPNPEAHRKYKRIFEQYRKIYPGFKDWMHETTNIYLQSPAQSDQELK</sequence>
<evidence type="ECO:0000313" key="11">
    <source>
        <dbReference type="Proteomes" id="UP001597211"/>
    </source>
</evidence>
<protein>
    <submittedName>
        <fullName evidence="10">Ribulokinase</fullName>
    </submittedName>
</protein>
<evidence type="ECO:0000313" key="10">
    <source>
        <dbReference type="EMBL" id="MFD1182002.1"/>
    </source>
</evidence>
<dbReference type="RefSeq" id="WP_240269100.1">
    <property type="nucleotide sequence ID" value="NZ_JAKSXN010000020.1"/>
</dbReference>
<dbReference type="SUPFAM" id="SSF53067">
    <property type="entry name" value="Actin-like ATPase domain"/>
    <property type="match status" value="2"/>
</dbReference>
<evidence type="ECO:0000256" key="5">
    <source>
        <dbReference type="ARBA" id="ARBA00022935"/>
    </source>
</evidence>
<dbReference type="Proteomes" id="UP001597211">
    <property type="component" value="Unassembled WGS sequence"/>
</dbReference>
<keyword evidence="1 7" id="KW-0808">Transferase</keyword>
<keyword evidence="5" id="KW-0054">Arabinose catabolism</keyword>
<dbReference type="PROSITE" id="PS00445">
    <property type="entry name" value="FGGY_KINASES_2"/>
    <property type="match status" value="1"/>
</dbReference>
<dbReference type="InterPro" id="IPR005929">
    <property type="entry name" value="Ribulokinase"/>
</dbReference>
<evidence type="ECO:0000256" key="7">
    <source>
        <dbReference type="RuleBase" id="RU003733"/>
    </source>
</evidence>